<dbReference type="PANTHER" id="PTHR40275">
    <property type="entry name" value="SSL7038 PROTEIN"/>
    <property type="match status" value="1"/>
</dbReference>
<name>A0ABW9Z379_9HYPH</name>
<protein>
    <submittedName>
        <fullName evidence="1">Addiction module antidote protein</fullName>
    </submittedName>
</protein>
<evidence type="ECO:0000313" key="2">
    <source>
        <dbReference type="Proteomes" id="UP000818323"/>
    </source>
</evidence>
<dbReference type="SUPFAM" id="SSF47413">
    <property type="entry name" value="lambda repressor-like DNA-binding domains"/>
    <property type="match status" value="1"/>
</dbReference>
<organism evidence="1 2">
    <name type="scientific">Microvirga arsenatis</name>
    <dbReference type="NCBI Taxonomy" id="2692265"/>
    <lineage>
        <taxon>Bacteria</taxon>
        <taxon>Pseudomonadati</taxon>
        <taxon>Pseudomonadota</taxon>
        <taxon>Alphaproteobacteria</taxon>
        <taxon>Hyphomicrobiales</taxon>
        <taxon>Methylobacteriaceae</taxon>
        <taxon>Microvirga</taxon>
    </lineage>
</organism>
<keyword evidence="2" id="KW-1185">Reference proteome</keyword>
<comment type="caution">
    <text evidence="1">The sequence shown here is derived from an EMBL/GenBank/DDBJ whole genome shotgun (WGS) entry which is preliminary data.</text>
</comment>
<sequence>MPIETEPFDAAEHLTGEAAQMELLAEALESGDAKFIAVALGTIARARGMTKVAKDTGVSREALYKSLTSDGDPRLSTVCGVLKALGIKLQIKETP</sequence>
<dbReference type="InterPro" id="IPR010982">
    <property type="entry name" value="Lambda_DNA-bd_dom_sf"/>
</dbReference>
<dbReference type="Pfam" id="PF21716">
    <property type="entry name" value="dnstrm_HI1420"/>
    <property type="match status" value="1"/>
</dbReference>
<dbReference type="Proteomes" id="UP000818323">
    <property type="component" value="Unassembled WGS sequence"/>
</dbReference>
<accession>A0ABW9Z379</accession>
<dbReference type="NCBIfam" id="TIGR02684">
    <property type="entry name" value="dnstrm_HI1420"/>
    <property type="match status" value="1"/>
</dbReference>
<evidence type="ECO:0000313" key="1">
    <source>
        <dbReference type="EMBL" id="NBJ27158.1"/>
    </source>
</evidence>
<gene>
    <name evidence="1" type="ORF">GR303_22810</name>
</gene>
<dbReference type="InterPro" id="IPR014057">
    <property type="entry name" value="HI1420"/>
</dbReference>
<dbReference type="PANTHER" id="PTHR40275:SF1">
    <property type="entry name" value="SSL7038 PROTEIN"/>
    <property type="match status" value="1"/>
</dbReference>
<dbReference type="RefSeq" id="WP_161726554.1">
    <property type="nucleotide sequence ID" value="NZ_JAAAXI010000038.1"/>
</dbReference>
<reference evidence="1 2" key="1">
    <citation type="submission" date="2020-01" db="EMBL/GenBank/DDBJ databases">
        <title>Microvirga sp. nov., an arsenate reduction bacterium isolated from Tibet hotspring sediments.</title>
        <authorList>
            <person name="Yuan C.-G."/>
        </authorList>
    </citation>
    <scope>NUCLEOTIDE SEQUENCE [LARGE SCALE GENOMIC DNA]</scope>
    <source>
        <strain evidence="1 2">SYSU G3D203</strain>
    </source>
</reference>
<proteinExistence type="predicted"/>
<dbReference type="EMBL" id="JAAAXJ010000029">
    <property type="protein sequence ID" value="NBJ27158.1"/>
    <property type="molecule type" value="Genomic_DNA"/>
</dbReference>